<keyword evidence="2 10" id="KW-0808">Transferase</keyword>
<feature type="transmembrane region" description="Helical" evidence="10">
    <location>
        <begin position="54"/>
        <end position="74"/>
    </location>
</feature>
<dbReference type="GeneID" id="75912365"/>
<dbReference type="InterPro" id="IPR039859">
    <property type="entry name" value="PFA4/ZDH16/20/ERF2-like"/>
</dbReference>
<dbReference type="RefSeq" id="XP_051447098.1">
    <property type="nucleotide sequence ID" value="XM_051587018.1"/>
</dbReference>
<reference evidence="12" key="2">
    <citation type="journal article" date="2022" name="Proc. Natl. Acad. Sci. U.S.A.">
        <title>Diploid-dominant life cycles characterize the early evolution of Fungi.</title>
        <authorList>
            <person name="Amses K.R."/>
            <person name="Simmons D.R."/>
            <person name="Longcore J.E."/>
            <person name="Mondo S.J."/>
            <person name="Seto K."/>
            <person name="Jeronimo G.H."/>
            <person name="Bonds A.E."/>
            <person name="Quandt C.A."/>
            <person name="Davis W.J."/>
            <person name="Chang Y."/>
            <person name="Federici B.A."/>
            <person name="Kuo A."/>
            <person name="LaButti K."/>
            <person name="Pangilinan J."/>
            <person name="Andreopoulos W."/>
            <person name="Tritt A."/>
            <person name="Riley R."/>
            <person name="Hundley H."/>
            <person name="Johnson J."/>
            <person name="Lipzen A."/>
            <person name="Barry K."/>
            <person name="Lang B.F."/>
            <person name="Cuomo C.A."/>
            <person name="Buchler N.E."/>
            <person name="Grigoriev I.V."/>
            <person name="Spatafora J.W."/>
            <person name="Stajich J.E."/>
            <person name="James T.Y."/>
        </authorList>
    </citation>
    <scope>NUCLEOTIDE SEQUENCE</scope>
    <source>
        <strain evidence="12">AG</strain>
    </source>
</reference>
<reference evidence="12" key="1">
    <citation type="submission" date="2021-06" db="EMBL/GenBank/DDBJ databases">
        <authorList>
            <consortium name="DOE Joint Genome Institute"/>
            <person name="Mondo S.J."/>
            <person name="Amses K.R."/>
            <person name="Simmons D.R."/>
            <person name="Longcore J.E."/>
            <person name="Seto K."/>
            <person name="Alves G.H."/>
            <person name="Bonds A.E."/>
            <person name="Quandt C.A."/>
            <person name="Davis W.J."/>
            <person name="Chang Y."/>
            <person name="Letcher P.M."/>
            <person name="Powell M.J."/>
            <person name="Kuo A."/>
            <person name="Labutti K."/>
            <person name="Pangilinan J."/>
            <person name="Andreopoulos W."/>
            <person name="Tritt A."/>
            <person name="Riley R."/>
            <person name="Hundley H."/>
            <person name="Johnson J."/>
            <person name="Lipzen A."/>
            <person name="Barry K."/>
            <person name="Berbee M.L."/>
            <person name="Buchler N.E."/>
            <person name="Grigoriev I.V."/>
            <person name="Spatafora J.W."/>
            <person name="Stajich J.E."/>
            <person name="James T.Y."/>
        </authorList>
    </citation>
    <scope>NUCLEOTIDE SEQUENCE</scope>
    <source>
        <strain evidence="12">AG</strain>
    </source>
</reference>
<keyword evidence="4 10" id="KW-1133">Transmembrane helix</keyword>
<feature type="transmembrane region" description="Helical" evidence="10">
    <location>
        <begin position="219"/>
        <end position="239"/>
    </location>
</feature>
<evidence type="ECO:0000256" key="6">
    <source>
        <dbReference type="ARBA" id="ARBA00023139"/>
    </source>
</evidence>
<feature type="transmembrane region" description="Helical" evidence="10">
    <location>
        <begin position="180"/>
        <end position="199"/>
    </location>
</feature>
<comment type="domain">
    <text evidence="10">The DHHC domain is required for palmitoyltransferase activity.</text>
</comment>
<evidence type="ECO:0000256" key="7">
    <source>
        <dbReference type="ARBA" id="ARBA00023288"/>
    </source>
</evidence>
<evidence type="ECO:0000256" key="3">
    <source>
        <dbReference type="ARBA" id="ARBA00022692"/>
    </source>
</evidence>
<comment type="catalytic activity">
    <reaction evidence="9 10">
        <text>L-cysteinyl-[protein] + hexadecanoyl-CoA = S-hexadecanoyl-L-cysteinyl-[protein] + CoA</text>
        <dbReference type="Rhea" id="RHEA:36683"/>
        <dbReference type="Rhea" id="RHEA-COMP:10131"/>
        <dbReference type="Rhea" id="RHEA-COMP:11032"/>
        <dbReference type="ChEBI" id="CHEBI:29950"/>
        <dbReference type="ChEBI" id="CHEBI:57287"/>
        <dbReference type="ChEBI" id="CHEBI:57379"/>
        <dbReference type="ChEBI" id="CHEBI:74151"/>
        <dbReference type="EC" id="2.3.1.225"/>
    </reaction>
</comment>
<gene>
    <name evidence="12" type="ORF">K450DRAFT_228991</name>
</gene>
<keyword evidence="13" id="KW-1185">Reference proteome</keyword>
<evidence type="ECO:0000256" key="1">
    <source>
        <dbReference type="ARBA" id="ARBA00004141"/>
    </source>
</evidence>
<evidence type="ECO:0000259" key="11">
    <source>
        <dbReference type="Pfam" id="PF01529"/>
    </source>
</evidence>
<dbReference type="Pfam" id="PF01529">
    <property type="entry name" value="DHHC"/>
    <property type="match status" value="1"/>
</dbReference>
<dbReference type="PANTHER" id="PTHR12246">
    <property type="entry name" value="PALMITOYLTRANSFERASE ZDHHC16"/>
    <property type="match status" value="1"/>
</dbReference>
<keyword evidence="7" id="KW-0449">Lipoprotein</keyword>
<keyword evidence="5 10" id="KW-0472">Membrane</keyword>
<dbReference type="Proteomes" id="UP001206595">
    <property type="component" value="Unassembled WGS sequence"/>
</dbReference>
<comment type="caution">
    <text evidence="12">The sequence shown here is derived from an EMBL/GenBank/DDBJ whole genome shotgun (WGS) entry which is preliminary data.</text>
</comment>
<evidence type="ECO:0000256" key="2">
    <source>
        <dbReference type="ARBA" id="ARBA00022679"/>
    </source>
</evidence>
<comment type="similarity">
    <text evidence="10">Belongs to the DHHC palmitoyltransferase family.</text>
</comment>
<name>A0AAD5EF64_UMBRA</name>
<accession>A0AAD5EF64</accession>
<evidence type="ECO:0000256" key="10">
    <source>
        <dbReference type="RuleBase" id="RU079119"/>
    </source>
</evidence>
<comment type="subcellular location">
    <subcellularLocation>
        <location evidence="1">Membrane</location>
        <topology evidence="1">Multi-pass membrane protein</topology>
    </subcellularLocation>
</comment>
<dbReference type="AlphaFoldDB" id="A0AAD5EF64"/>
<proteinExistence type="inferred from homology"/>
<dbReference type="EMBL" id="MU620902">
    <property type="protein sequence ID" value="KAI8582094.1"/>
    <property type="molecule type" value="Genomic_DNA"/>
</dbReference>
<evidence type="ECO:0000256" key="9">
    <source>
        <dbReference type="ARBA" id="ARBA00048048"/>
    </source>
</evidence>
<keyword evidence="6" id="KW-0564">Palmitate</keyword>
<evidence type="ECO:0000256" key="8">
    <source>
        <dbReference type="ARBA" id="ARBA00023315"/>
    </source>
</evidence>
<dbReference type="PROSITE" id="PS50216">
    <property type="entry name" value="DHHC"/>
    <property type="match status" value="1"/>
</dbReference>
<organism evidence="12 13">
    <name type="scientific">Umbelopsis ramanniana AG</name>
    <dbReference type="NCBI Taxonomy" id="1314678"/>
    <lineage>
        <taxon>Eukaryota</taxon>
        <taxon>Fungi</taxon>
        <taxon>Fungi incertae sedis</taxon>
        <taxon>Mucoromycota</taxon>
        <taxon>Mucoromycotina</taxon>
        <taxon>Umbelopsidomycetes</taxon>
        <taxon>Umbelopsidales</taxon>
        <taxon>Umbelopsidaceae</taxon>
        <taxon>Umbelopsis</taxon>
    </lineage>
</organism>
<protein>
    <recommendedName>
        <fullName evidence="10">Palmitoyltransferase</fullName>
        <ecNumber evidence="10">2.3.1.225</ecNumber>
    </recommendedName>
</protein>
<keyword evidence="8 10" id="KW-0012">Acyltransferase</keyword>
<feature type="domain" description="Palmitoyltransferase DHHC" evidence="11">
    <location>
        <begin position="133"/>
        <end position="255"/>
    </location>
</feature>
<feature type="transmembrane region" description="Helical" evidence="10">
    <location>
        <begin position="12"/>
        <end position="34"/>
    </location>
</feature>
<evidence type="ECO:0000313" key="12">
    <source>
        <dbReference type="EMBL" id="KAI8582094.1"/>
    </source>
</evidence>
<evidence type="ECO:0000313" key="13">
    <source>
        <dbReference type="Proteomes" id="UP001206595"/>
    </source>
</evidence>
<keyword evidence="3 10" id="KW-0812">Transmembrane</keyword>
<evidence type="ECO:0000256" key="4">
    <source>
        <dbReference type="ARBA" id="ARBA00022989"/>
    </source>
</evidence>
<dbReference type="GO" id="GO:0019706">
    <property type="term" value="F:protein-cysteine S-palmitoyltransferase activity"/>
    <property type="evidence" value="ECO:0007669"/>
    <property type="project" value="UniProtKB-EC"/>
</dbReference>
<evidence type="ECO:0000256" key="5">
    <source>
        <dbReference type="ARBA" id="ARBA00023136"/>
    </source>
</evidence>
<dbReference type="InterPro" id="IPR001594">
    <property type="entry name" value="Palmitoyltrfase_DHHC"/>
</dbReference>
<dbReference type="EC" id="2.3.1.225" evidence="10"/>
<sequence>MAKGTLDKIQNAIITTVNFSPVVLVALLVSWSYLAYNLSFCWTLIADGNVLQGIAYLVIFQPVSVMMVWSYIVAVRTSPGYTANFPLASPNLTQQEDETPAGISQSLGADVGMQPLLQRGSRPSTVMVKRDGRARFCQKCNLPKYDRTHHCRTCKKCVLKMDHHCPWLNNCIGHQNHKPFYLFLVYCSLYCIIIFATTLPETLRMVNQPLGLFGLDLNWPFLVFFSGLFGLFLVPFTGFHTNQLMQNRTTIESYERSNFIMGHRRNRDVLTSRYFNAWNLGRKENVMQVLGPKVSNWFIPTGKPEGDGTTYPLSSYAYDTLVEEEDVSDGGRDLERQ</sequence>
<dbReference type="GO" id="GO:0016020">
    <property type="term" value="C:membrane"/>
    <property type="evidence" value="ECO:0007669"/>
    <property type="project" value="UniProtKB-SubCell"/>
</dbReference>